<evidence type="ECO:0000256" key="9">
    <source>
        <dbReference type="PROSITE-ProRule" id="PRU10141"/>
    </source>
</evidence>
<dbReference type="GO" id="GO:0004674">
    <property type="term" value="F:protein serine/threonine kinase activity"/>
    <property type="evidence" value="ECO:0007669"/>
    <property type="project" value="UniProtKB-KW"/>
</dbReference>
<dbReference type="InterPro" id="IPR008271">
    <property type="entry name" value="Ser/Thr_kinase_AS"/>
</dbReference>
<dbReference type="PANTHER" id="PTHR43289:SF6">
    <property type="entry name" value="SERINE_THREONINE-PROTEIN KINASE NEKL-3"/>
    <property type="match status" value="1"/>
</dbReference>
<dbReference type="SMART" id="SM00220">
    <property type="entry name" value="S_TKc"/>
    <property type="match status" value="1"/>
</dbReference>
<evidence type="ECO:0000256" key="7">
    <source>
        <dbReference type="ARBA" id="ARBA00047899"/>
    </source>
</evidence>
<dbReference type="InterPro" id="IPR017441">
    <property type="entry name" value="Protein_kinase_ATP_BS"/>
</dbReference>
<name>A0A6N7EJH2_9MICO</name>
<dbReference type="Gene3D" id="3.30.200.20">
    <property type="entry name" value="Phosphorylase Kinase, domain 1"/>
    <property type="match status" value="1"/>
</dbReference>
<proteinExistence type="predicted"/>
<keyword evidence="6 9" id="KW-0067">ATP-binding</keyword>
<dbReference type="SUPFAM" id="SSF56112">
    <property type="entry name" value="Protein kinase-like (PK-like)"/>
    <property type="match status" value="1"/>
</dbReference>
<dbReference type="PROSITE" id="PS00108">
    <property type="entry name" value="PROTEIN_KINASE_ST"/>
    <property type="match status" value="1"/>
</dbReference>
<feature type="binding site" evidence="9">
    <location>
        <position position="50"/>
    </location>
    <ligand>
        <name>ATP</name>
        <dbReference type="ChEBI" id="CHEBI:30616"/>
    </ligand>
</feature>
<evidence type="ECO:0000256" key="8">
    <source>
        <dbReference type="ARBA" id="ARBA00048679"/>
    </source>
</evidence>
<protein>
    <recommendedName>
        <fullName evidence="1">non-specific serine/threonine protein kinase</fullName>
        <ecNumber evidence="1">2.7.11.1</ecNumber>
    </recommendedName>
</protein>
<dbReference type="EC" id="2.7.11.1" evidence="1"/>
<feature type="region of interest" description="Disordered" evidence="10">
    <location>
        <begin position="464"/>
        <end position="561"/>
    </location>
</feature>
<feature type="region of interest" description="Disordered" evidence="10">
    <location>
        <begin position="401"/>
        <end position="421"/>
    </location>
</feature>
<dbReference type="Proteomes" id="UP000437709">
    <property type="component" value="Unassembled WGS sequence"/>
</dbReference>
<evidence type="ECO:0000256" key="4">
    <source>
        <dbReference type="ARBA" id="ARBA00022741"/>
    </source>
</evidence>
<organism evidence="12 13">
    <name type="scientific">Georgenia subflava</name>
    <dbReference type="NCBI Taxonomy" id="1622177"/>
    <lineage>
        <taxon>Bacteria</taxon>
        <taxon>Bacillati</taxon>
        <taxon>Actinomycetota</taxon>
        <taxon>Actinomycetes</taxon>
        <taxon>Micrococcales</taxon>
        <taxon>Bogoriellaceae</taxon>
        <taxon>Georgenia</taxon>
    </lineage>
</organism>
<evidence type="ECO:0000256" key="10">
    <source>
        <dbReference type="SAM" id="MobiDB-lite"/>
    </source>
</evidence>
<evidence type="ECO:0000256" key="3">
    <source>
        <dbReference type="ARBA" id="ARBA00022679"/>
    </source>
</evidence>
<evidence type="ECO:0000256" key="5">
    <source>
        <dbReference type="ARBA" id="ARBA00022777"/>
    </source>
</evidence>
<gene>
    <name evidence="12" type="ORF">GB881_00020</name>
</gene>
<dbReference type="PANTHER" id="PTHR43289">
    <property type="entry name" value="MITOGEN-ACTIVATED PROTEIN KINASE KINASE KINASE 20-RELATED"/>
    <property type="match status" value="1"/>
</dbReference>
<keyword evidence="2" id="KW-0723">Serine/threonine-protein kinase</keyword>
<feature type="domain" description="Protein kinase" evidence="11">
    <location>
        <begin position="21"/>
        <end position="280"/>
    </location>
</feature>
<accession>A0A6N7EJH2</accession>
<dbReference type="GO" id="GO:0005524">
    <property type="term" value="F:ATP binding"/>
    <property type="evidence" value="ECO:0007669"/>
    <property type="project" value="UniProtKB-UniRule"/>
</dbReference>
<keyword evidence="4 9" id="KW-0547">Nucleotide-binding</keyword>
<comment type="caution">
    <text evidence="12">The sequence shown here is derived from an EMBL/GenBank/DDBJ whole genome shotgun (WGS) entry which is preliminary data.</text>
</comment>
<comment type="catalytic activity">
    <reaction evidence="7">
        <text>L-threonyl-[protein] + ATP = O-phospho-L-threonyl-[protein] + ADP + H(+)</text>
        <dbReference type="Rhea" id="RHEA:46608"/>
        <dbReference type="Rhea" id="RHEA-COMP:11060"/>
        <dbReference type="Rhea" id="RHEA-COMP:11605"/>
        <dbReference type="ChEBI" id="CHEBI:15378"/>
        <dbReference type="ChEBI" id="CHEBI:30013"/>
        <dbReference type="ChEBI" id="CHEBI:30616"/>
        <dbReference type="ChEBI" id="CHEBI:61977"/>
        <dbReference type="ChEBI" id="CHEBI:456216"/>
        <dbReference type="EC" id="2.7.11.1"/>
    </reaction>
</comment>
<evidence type="ECO:0000313" key="13">
    <source>
        <dbReference type="Proteomes" id="UP000437709"/>
    </source>
</evidence>
<dbReference type="OrthoDB" id="9762169at2"/>
<reference evidence="12 13" key="1">
    <citation type="submission" date="2019-10" db="EMBL/GenBank/DDBJ databases">
        <title>Georgenia wutianyii sp. nov. and Georgenia yuyongxinii sp. nov. isolated from plateau pika (Ochotona curzoniae) in the Qinghai-Tibet plateau of China.</title>
        <authorList>
            <person name="Tian Z."/>
        </authorList>
    </citation>
    <scope>NUCLEOTIDE SEQUENCE [LARGE SCALE GENOMIC DNA]</scope>
    <source>
        <strain evidence="12 13">JCM 19765</strain>
    </source>
</reference>
<dbReference type="Pfam" id="PF00069">
    <property type="entry name" value="Pkinase"/>
    <property type="match status" value="1"/>
</dbReference>
<dbReference type="InterPro" id="IPR011009">
    <property type="entry name" value="Kinase-like_dom_sf"/>
</dbReference>
<sequence length="561" mass="55792">MPRPPSSPRIGDVNSLLADRYELGPALGQGGMAEVWRARDRVLGRDVAVKTVNLAATTDPTTGDRLRREAVATAALEHPDIVTVYDAGVDGDTGYLVMELLTGRDLAVILREGPLQLGLALHVAARIAGALDAAHGAGIVHRDIKPANIVVDGADVTVLDFGIAAVEHHAVGTLTVPGTTFGTAEYMSPEQARGEPVSSASDMYSFGCLLTTLVAGRAPFTGEPPIVLLQHHAFRDAPRLDDLSPGVPRELVDLVDELLAKDPHTRPSARAARDVLDRLVEETGGEPVVAAVPDPGLAGRVGAAIAAAEANGSMGSAGSADPPATAEHVVAGEPATTAAMASAEPDAAPGAATRAGSGSMATLLGSTAALGAMPSDGPAALPDPPAGTSSPETALLASLTAPSPVAVTRSADDGAAGEADRGRPRRALWASMAAVVAVLLVGAAAVTLDPLVGTPLKATLVEVEKPSPVAPEPTPAPEPVDPDGEQVLTDDAGAGVPAGTTGTSEVGPAEVAPPPPGPESPGATGNGQGGGNHGGQGPDGDPPGNSGHGQQQGNGGGRGNG</sequence>
<feature type="compositionally biased region" description="Gly residues" evidence="10">
    <location>
        <begin position="546"/>
        <end position="561"/>
    </location>
</feature>
<evidence type="ECO:0000313" key="12">
    <source>
        <dbReference type="EMBL" id="MPV35444.1"/>
    </source>
</evidence>
<evidence type="ECO:0000259" key="11">
    <source>
        <dbReference type="PROSITE" id="PS50011"/>
    </source>
</evidence>
<keyword evidence="3" id="KW-0808">Transferase</keyword>
<dbReference type="InterPro" id="IPR000719">
    <property type="entry name" value="Prot_kinase_dom"/>
</dbReference>
<evidence type="ECO:0000256" key="1">
    <source>
        <dbReference type="ARBA" id="ARBA00012513"/>
    </source>
</evidence>
<evidence type="ECO:0000256" key="2">
    <source>
        <dbReference type="ARBA" id="ARBA00022527"/>
    </source>
</evidence>
<dbReference type="PROSITE" id="PS00107">
    <property type="entry name" value="PROTEIN_KINASE_ATP"/>
    <property type="match status" value="1"/>
</dbReference>
<dbReference type="FunFam" id="3.30.200.20:FF:000035">
    <property type="entry name" value="Serine/threonine protein kinase Stk1"/>
    <property type="match status" value="1"/>
</dbReference>
<comment type="catalytic activity">
    <reaction evidence="8">
        <text>L-seryl-[protein] + ATP = O-phospho-L-seryl-[protein] + ADP + H(+)</text>
        <dbReference type="Rhea" id="RHEA:17989"/>
        <dbReference type="Rhea" id="RHEA-COMP:9863"/>
        <dbReference type="Rhea" id="RHEA-COMP:11604"/>
        <dbReference type="ChEBI" id="CHEBI:15378"/>
        <dbReference type="ChEBI" id="CHEBI:29999"/>
        <dbReference type="ChEBI" id="CHEBI:30616"/>
        <dbReference type="ChEBI" id="CHEBI:83421"/>
        <dbReference type="ChEBI" id="CHEBI:456216"/>
        <dbReference type="EC" id="2.7.11.1"/>
    </reaction>
</comment>
<dbReference type="Gene3D" id="1.10.510.10">
    <property type="entry name" value="Transferase(Phosphotransferase) domain 1"/>
    <property type="match status" value="1"/>
</dbReference>
<dbReference type="EMBL" id="WHPC01000001">
    <property type="protein sequence ID" value="MPV35444.1"/>
    <property type="molecule type" value="Genomic_DNA"/>
</dbReference>
<feature type="compositionally biased region" description="Low complexity" evidence="10">
    <location>
        <begin position="489"/>
        <end position="510"/>
    </location>
</feature>
<dbReference type="CDD" id="cd14014">
    <property type="entry name" value="STKc_PknB_like"/>
    <property type="match status" value="1"/>
</dbReference>
<feature type="compositionally biased region" description="Gly residues" evidence="10">
    <location>
        <begin position="524"/>
        <end position="538"/>
    </location>
</feature>
<dbReference type="AlphaFoldDB" id="A0A6N7EJH2"/>
<keyword evidence="13" id="KW-1185">Reference proteome</keyword>
<dbReference type="PROSITE" id="PS50011">
    <property type="entry name" value="PROTEIN_KINASE_DOM"/>
    <property type="match status" value="1"/>
</dbReference>
<feature type="region of interest" description="Disordered" evidence="10">
    <location>
        <begin position="338"/>
        <end position="358"/>
    </location>
</feature>
<keyword evidence="5 12" id="KW-0418">Kinase</keyword>
<evidence type="ECO:0000256" key="6">
    <source>
        <dbReference type="ARBA" id="ARBA00022840"/>
    </source>
</evidence>
<feature type="compositionally biased region" description="Pro residues" evidence="10">
    <location>
        <begin position="468"/>
        <end position="479"/>
    </location>
</feature>